<dbReference type="FunFam" id="1.20.120.790:FF:000004">
    <property type="entry name" value="Heat shock protein 75 kDa"/>
    <property type="match status" value="1"/>
</dbReference>
<gene>
    <name evidence="13" type="ORF">TCIL3000_11_2400</name>
</gene>
<evidence type="ECO:0000256" key="9">
    <source>
        <dbReference type="ARBA" id="ARBA00023128"/>
    </source>
</evidence>
<dbReference type="InterPro" id="IPR037196">
    <property type="entry name" value="HSP90_C"/>
</dbReference>
<dbReference type="Gene3D" id="1.20.120.790">
    <property type="entry name" value="Heat shock protein 90, C-terminal domain"/>
    <property type="match status" value="1"/>
</dbReference>
<evidence type="ECO:0000256" key="4">
    <source>
        <dbReference type="ARBA" id="ARBA00022490"/>
    </source>
</evidence>
<protein>
    <submittedName>
        <fullName evidence="13">Putative heat shock protein, mitochondrial</fullName>
    </submittedName>
</protein>
<dbReference type="Pfam" id="PF13589">
    <property type="entry name" value="HATPase_c_3"/>
    <property type="match status" value="1"/>
</dbReference>
<dbReference type="NCBIfam" id="NF003555">
    <property type="entry name" value="PRK05218.1"/>
    <property type="match status" value="1"/>
</dbReference>
<dbReference type="SUPFAM" id="SSF55874">
    <property type="entry name" value="ATPase domain of HSP90 chaperone/DNA topoisomerase II/histidine kinase"/>
    <property type="match status" value="1"/>
</dbReference>
<dbReference type="FunFam" id="3.30.565.10:FF:000009">
    <property type="entry name" value="Molecular chaperone HtpG"/>
    <property type="match status" value="1"/>
</dbReference>
<feature type="compositionally biased region" description="Low complexity" evidence="12">
    <location>
        <begin position="91"/>
        <end position="102"/>
    </location>
</feature>
<dbReference type="GO" id="GO:0016887">
    <property type="term" value="F:ATP hydrolysis activity"/>
    <property type="evidence" value="ECO:0007669"/>
    <property type="project" value="InterPro"/>
</dbReference>
<dbReference type="VEuPathDB" id="TriTrypDB:TcIL3000.11.2400"/>
<reference evidence="13" key="1">
    <citation type="journal article" date="2012" name="Proc. Natl. Acad. Sci. U.S.A.">
        <title>Antigenic diversity is generated by distinct evolutionary mechanisms in African trypanosome species.</title>
        <authorList>
            <person name="Jackson A.P."/>
            <person name="Berry A."/>
            <person name="Aslett M."/>
            <person name="Allison H.C."/>
            <person name="Burton P."/>
            <person name="Vavrova-Anderson J."/>
            <person name="Brown R."/>
            <person name="Browne H."/>
            <person name="Corton N."/>
            <person name="Hauser H."/>
            <person name="Gamble J."/>
            <person name="Gilderthorp R."/>
            <person name="Marcello L."/>
            <person name="McQuillan J."/>
            <person name="Otto T.D."/>
            <person name="Quail M.A."/>
            <person name="Sanders M.J."/>
            <person name="van Tonder A."/>
            <person name="Ginger M.L."/>
            <person name="Field M.C."/>
            <person name="Barry J.D."/>
            <person name="Hertz-Fowler C."/>
            <person name="Berriman M."/>
        </authorList>
    </citation>
    <scope>NUCLEOTIDE SEQUENCE</scope>
    <source>
        <strain evidence="13">IL3000</strain>
    </source>
</reference>
<keyword evidence="10" id="KW-0143">Chaperone</keyword>
<dbReference type="InterPro" id="IPR020568">
    <property type="entry name" value="Ribosomal_Su5_D2-typ_SF"/>
</dbReference>
<keyword evidence="8 13" id="KW-0346">Stress response</keyword>
<sequence length="754" mass="84086">MMRRVCQKVGQQALSSGRTLHCAALAAPAVLRGISSLTSADRDGVAYGTALCQTVRFCSTQAGEKTEAKVTDIADDDIVIDAVPETKDGAESGSTEGSTGTAKANEDSEKIVGNAEEMGFKTETRQLLDIVACSLYTEKEVFIRELVSNASDALEKRHLMELSKPEEYPRESDDEAPVIAISCNQSKSRFVIRDTGIGMTREELAENLGTIAGSGSKAFVRELQSQGGSSSGAAEKIIGQFGVGFYAAFMVARNVKVYSRSAKKGSKGYLWESDGTGSFTIAECEGVDKGTKIVLDVKDTELSFCTPQVCERVLKRYSNFVSYEITLNGGKVNTVEALWMKDKNSVSNEEHIDFYKFISGAYDSPMFRLHYAVDAPLSIRALLYVPQSHTEKYGGGRMESGVNLYCRRVLIQSKAKGILPEWLRFIKGAVDTESIPLNVSREHTQDGSMMRRLSTVLTKRVIRWMEEEAKQDRQKYERFIQEYGPFLKEGVCTDQVHKMELAKLLRFETTKSDIDYPLVSLDEYRDRMVANQTHIYYINAPTKEMALESPYYEQYKEHDLEVLICTEPIDDFVMQHLDTYAKHKLQNIELFDASLDGSVQHKLKLEGDKGEVKVEKQLTEAQVKALSDFISKRLVGRVGVVKSTTRLRDSPAVIADHESAQMRKIYRITGQMAGAPPKYNMHFNPKHPIVRKLYTLSISPSSDEVETAGLLAEQMFDNAIIAAGLLEDPRTIVSRLNAIMTRMVENVEEPTADK</sequence>
<keyword evidence="5 11" id="KW-0547">Nucleotide-binding</keyword>
<dbReference type="EMBL" id="HE575324">
    <property type="protein sequence ID" value="CCC94848.1"/>
    <property type="molecule type" value="Genomic_DNA"/>
</dbReference>
<dbReference type="Gene3D" id="3.30.565.10">
    <property type="entry name" value="Histidine kinase-like ATPase, C-terminal domain"/>
    <property type="match status" value="1"/>
</dbReference>
<dbReference type="GO" id="GO:0005739">
    <property type="term" value="C:mitochondrion"/>
    <property type="evidence" value="ECO:0007669"/>
    <property type="project" value="UniProtKB-SubCell"/>
</dbReference>
<feature type="binding site" evidence="11">
    <location>
        <begin position="214"/>
        <end position="215"/>
    </location>
    <ligand>
        <name>ATP</name>
        <dbReference type="ChEBI" id="CHEBI:30616"/>
    </ligand>
</feature>
<feature type="binding site" evidence="11">
    <location>
        <position position="291"/>
    </location>
    <ligand>
        <name>ATP</name>
        <dbReference type="ChEBI" id="CHEBI:30616"/>
    </ligand>
</feature>
<dbReference type="InterPro" id="IPR036890">
    <property type="entry name" value="HATPase_C_sf"/>
</dbReference>
<dbReference type="InterPro" id="IPR001404">
    <property type="entry name" value="Hsp90_fam"/>
</dbReference>
<dbReference type="AlphaFoldDB" id="G0UZM9"/>
<dbReference type="GO" id="GO:0051082">
    <property type="term" value="F:unfolded protein binding"/>
    <property type="evidence" value="ECO:0007669"/>
    <property type="project" value="InterPro"/>
</dbReference>
<evidence type="ECO:0000256" key="12">
    <source>
        <dbReference type="SAM" id="MobiDB-lite"/>
    </source>
</evidence>
<evidence type="ECO:0000256" key="11">
    <source>
        <dbReference type="PIRSR" id="PIRSR002583-1"/>
    </source>
</evidence>
<keyword evidence="9" id="KW-0496">Mitochondrion</keyword>
<dbReference type="PRINTS" id="PR00775">
    <property type="entry name" value="HEATSHOCK90"/>
</dbReference>
<feature type="binding site" evidence="11">
    <location>
        <position position="207"/>
    </location>
    <ligand>
        <name>ATP</name>
        <dbReference type="ChEBI" id="CHEBI:30616"/>
    </ligand>
</feature>
<dbReference type="FunFam" id="3.40.50.11260:FF:000004">
    <property type="entry name" value="Heat shock protein 75 mitochondrial"/>
    <property type="match status" value="1"/>
</dbReference>
<organism evidence="13">
    <name type="scientific">Trypanosoma congolense (strain IL3000)</name>
    <dbReference type="NCBI Taxonomy" id="1068625"/>
    <lineage>
        <taxon>Eukaryota</taxon>
        <taxon>Discoba</taxon>
        <taxon>Euglenozoa</taxon>
        <taxon>Kinetoplastea</taxon>
        <taxon>Metakinetoplastina</taxon>
        <taxon>Trypanosomatida</taxon>
        <taxon>Trypanosomatidae</taxon>
        <taxon>Trypanosoma</taxon>
        <taxon>Nannomonas</taxon>
    </lineage>
</organism>
<dbReference type="SUPFAM" id="SSF54211">
    <property type="entry name" value="Ribosomal protein S5 domain 2-like"/>
    <property type="match status" value="1"/>
</dbReference>
<dbReference type="PIRSF" id="PIRSF002583">
    <property type="entry name" value="Hsp90"/>
    <property type="match status" value="1"/>
</dbReference>
<keyword evidence="4" id="KW-0963">Cytoplasm</keyword>
<evidence type="ECO:0000256" key="5">
    <source>
        <dbReference type="ARBA" id="ARBA00022741"/>
    </source>
</evidence>
<dbReference type="PANTHER" id="PTHR11528">
    <property type="entry name" value="HEAT SHOCK PROTEIN 90 FAMILY MEMBER"/>
    <property type="match status" value="1"/>
</dbReference>
<dbReference type="HAMAP" id="MF_00505">
    <property type="entry name" value="HSP90"/>
    <property type="match status" value="1"/>
</dbReference>
<dbReference type="GO" id="GO:0070013">
    <property type="term" value="C:intracellular organelle lumen"/>
    <property type="evidence" value="ECO:0007669"/>
    <property type="project" value="UniProtKB-ARBA"/>
</dbReference>
<accession>G0UZM9</accession>
<dbReference type="Gene3D" id="3.40.50.11260">
    <property type="match status" value="1"/>
</dbReference>
<dbReference type="GO" id="GO:0005524">
    <property type="term" value="F:ATP binding"/>
    <property type="evidence" value="ECO:0007669"/>
    <property type="project" value="UniProtKB-KW"/>
</dbReference>
<dbReference type="InterPro" id="IPR020575">
    <property type="entry name" value="Hsp90_N"/>
</dbReference>
<keyword evidence="6 11" id="KW-0067">ATP-binding</keyword>
<evidence type="ECO:0000256" key="2">
    <source>
        <dbReference type="ARBA" id="ARBA00004496"/>
    </source>
</evidence>
<feature type="binding site" evidence="11">
    <location>
        <position position="194"/>
    </location>
    <ligand>
        <name>ATP</name>
        <dbReference type="ChEBI" id="CHEBI:30616"/>
    </ligand>
</feature>
<evidence type="ECO:0000256" key="10">
    <source>
        <dbReference type="ARBA" id="ARBA00023186"/>
    </source>
</evidence>
<proteinExistence type="inferred from homology"/>
<name>G0UZM9_TRYCI</name>
<dbReference type="Gene3D" id="3.30.230.80">
    <property type="match status" value="1"/>
</dbReference>
<dbReference type="CDD" id="cd16927">
    <property type="entry name" value="HATPase_Hsp90-like"/>
    <property type="match status" value="1"/>
</dbReference>
<comment type="subcellular location">
    <subcellularLocation>
        <location evidence="2">Cytoplasm</location>
    </subcellularLocation>
    <subcellularLocation>
        <location evidence="1">Mitochondrion</location>
    </subcellularLocation>
</comment>
<feature type="binding site" evidence="11">
    <location>
        <position position="199"/>
    </location>
    <ligand>
        <name>ATP</name>
        <dbReference type="ChEBI" id="CHEBI:30616"/>
    </ligand>
</feature>
<evidence type="ECO:0000256" key="1">
    <source>
        <dbReference type="ARBA" id="ARBA00004173"/>
    </source>
</evidence>
<comment type="similarity">
    <text evidence="3">Belongs to the heat shock protein 90 family.</text>
</comment>
<keyword evidence="7" id="KW-0809">Transit peptide</keyword>
<feature type="binding site" evidence="11">
    <location>
        <position position="149"/>
    </location>
    <ligand>
        <name>ATP</name>
        <dbReference type="ChEBI" id="CHEBI:30616"/>
    </ligand>
</feature>
<dbReference type="Pfam" id="PF00183">
    <property type="entry name" value="HSP90"/>
    <property type="match status" value="1"/>
</dbReference>
<feature type="binding site" evidence="11">
    <location>
        <position position="441"/>
    </location>
    <ligand>
        <name>ATP</name>
        <dbReference type="ChEBI" id="CHEBI:30616"/>
    </ligand>
</feature>
<evidence type="ECO:0000313" key="13">
    <source>
        <dbReference type="EMBL" id="CCC94848.1"/>
    </source>
</evidence>
<dbReference type="SUPFAM" id="SSF110942">
    <property type="entry name" value="HSP90 C-terminal domain"/>
    <property type="match status" value="1"/>
</dbReference>
<evidence type="ECO:0000256" key="8">
    <source>
        <dbReference type="ARBA" id="ARBA00023016"/>
    </source>
</evidence>
<evidence type="ECO:0000256" key="6">
    <source>
        <dbReference type="ARBA" id="ARBA00022840"/>
    </source>
</evidence>
<evidence type="ECO:0000256" key="7">
    <source>
        <dbReference type="ARBA" id="ARBA00022946"/>
    </source>
</evidence>
<evidence type="ECO:0000256" key="3">
    <source>
        <dbReference type="ARBA" id="ARBA00008239"/>
    </source>
</evidence>
<feature type="binding site" evidence="11">
    <location>
        <position position="145"/>
    </location>
    <ligand>
        <name>ATP</name>
        <dbReference type="ChEBI" id="CHEBI:30616"/>
    </ligand>
</feature>
<dbReference type="FunFam" id="3.30.230.80:FF:000004">
    <property type="entry name" value="Heat shock protein 75 kDa"/>
    <property type="match status" value="1"/>
</dbReference>
<feature type="binding site" evidence="11">
    <location>
        <begin position="240"/>
        <end position="245"/>
    </location>
    <ligand>
        <name>ATP</name>
        <dbReference type="ChEBI" id="CHEBI:30616"/>
    </ligand>
</feature>
<feature type="region of interest" description="Disordered" evidence="12">
    <location>
        <begin position="84"/>
        <end position="110"/>
    </location>
</feature>
<dbReference type="GO" id="GO:0140662">
    <property type="term" value="F:ATP-dependent protein folding chaperone"/>
    <property type="evidence" value="ECO:0007669"/>
    <property type="project" value="InterPro"/>
</dbReference>